<evidence type="ECO:0000256" key="5">
    <source>
        <dbReference type="ARBA" id="ARBA00023136"/>
    </source>
</evidence>
<proteinExistence type="predicted"/>
<feature type="chain" id="PRO_5018065142" description="WD_REPEATS_REGION domain-containing protein" evidence="7">
    <location>
        <begin position="19"/>
        <end position="246"/>
    </location>
</feature>
<reference evidence="8" key="1">
    <citation type="submission" date="2018-11" db="EMBL/GenBank/DDBJ databases">
        <authorList>
            <consortium name="Pathogen Informatics"/>
        </authorList>
    </citation>
    <scope>NUCLEOTIDE SEQUENCE [LARGE SCALE GENOMIC DNA]</scope>
</reference>
<dbReference type="GO" id="GO:0032933">
    <property type="term" value="P:SREBP signaling pathway"/>
    <property type="evidence" value="ECO:0007669"/>
    <property type="project" value="InterPro"/>
</dbReference>
<keyword evidence="2" id="KW-0812">Transmembrane</keyword>
<evidence type="ECO:0008006" key="9">
    <source>
        <dbReference type="Google" id="ProtNLM"/>
    </source>
</evidence>
<dbReference type="GO" id="GO:0045540">
    <property type="term" value="P:regulation of cholesterol biosynthetic process"/>
    <property type="evidence" value="ECO:0007669"/>
    <property type="project" value="TreeGrafter"/>
</dbReference>
<dbReference type="GO" id="GO:0032934">
    <property type="term" value="F:sterol binding"/>
    <property type="evidence" value="ECO:0007669"/>
    <property type="project" value="InterPro"/>
</dbReference>
<evidence type="ECO:0000256" key="2">
    <source>
        <dbReference type="ARBA" id="ARBA00022692"/>
    </source>
</evidence>
<dbReference type="Gene3D" id="2.130.10.10">
    <property type="entry name" value="YVTN repeat-like/Quinoprotein amine dehydrogenase"/>
    <property type="match status" value="1"/>
</dbReference>
<dbReference type="GO" id="GO:0000139">
    <property type="term" value="C:Golgi membrane"/>
    <property type="evidence" value="ECO:0007669"/>
    <property type="project" value="InterPro"/>
</dbReference>
<gene>
    <name evidence="8" type="ORF">TCNE_LOCUS19657</name>
</gene>
<dbReference type="GO" id="GO:0032936">
    <property type="term" value="C:SREBP-SCAP complex"/>
    <property type="evidence" value="ECO:0007669"/>
    <property type="project" value="TreeGrafter"/>
</dbReference>
<dbReference type="SUPFAM" id="SSF50978">
    <property type="entry name" value="WD40 repeat-like"/>
    <property type="match status" value="1"/>
</dbReference>
<comment type="subcellular location">
    <subcellularLocation>
        <location evidence="1">Endoplasmic reticulum membrane</location>
        <topology evidence="1">Multi-pass membrane protein</topology>
    </subcellularLocation>
</comment>
<name>A0A3P7IU74_TOXCA</name>
<keyword evidence="4" id="KW-1133">Transmembrane helix</keyword>
<organism evidence="8">
    <name type="scientific">Toxocara canis</name>
    <name type="common">Canine roundworm</name>
    <dbReference type="NCBI Taxonomy" id="6265"/>
    <lineage>
        <taxon>Eukaryota</taxon>
        <taxon>Metazoa</taxon>
        <taxon>Ecdysozoa</taxon>
        <taxon>Nematoda</taxon>
        <taxon>Chromadorea</taxon>
        <taxon>Rhabditida</taxon>
        <taxon>Spirurina</taxon>
        <taxon>Ascaridomorpha</taxon>
        <taxon>Ascaridoidea</taxon>
        <taxon>Toxocaridae</taxon>
        <taxon>Toxocara</taxon>
    </lineage>
</organism>
<dbReference type="PANTHER" id="PTHR46378:SF1">
    <property type="entry name" value="STEROL REGULATORY ELEMENT-BINDING PROTEIN CLEAVAGE-ACTIVATING PROTEIN"/>
    <property type="match status" value="1"/>
</dbReference>
<dbReference type="InterPro" id="IPR036322">
    <property type="entry name" value="WD40_repeat_dom_sf"/>
</dbReference>
<evidence type="ECO:0000256" key="4">
    <source>
        <dbReference type="ARBA" id="ARBA00022989"/>
    </source>
</evidence>
<keyword evidence="3" id="KW-0256">Endoplasmic reticulum</keyword>
<sequence>MVFSGHTLAIECIGLCSADVVVTSCLQGKVFIWDAKKAQEEERFGSLRHRTVPVAVVPSTQSSANGAIAFFREAKMKRDEHSCDLPQIWCMAVMQNSIILGCADGSVEIANSELGRVVGIFEGSHSKAGVIHLQIRCGRAVIVRLDGTIEFLDIRLSVDQPQLVHHMRSVWYGRAHQMPITHLEAGPVSVVTASHDHTLKVFDVRTSGLQFTLQGHNASVVSACIDHGTNVSPMFIVYCDVPQCRA</sequence>
<keyword evidence="6" id="KW-0325">Glycoprotein</keyword>
<evidence type="ECO:0000256" key="1">
    <source>
        <dbReference type="ARBA" id="ARBA00004477"/>
    </source>
</evidence>
<evidence type="ECO:0000256" key="6">
    <source>
        <dbReference type="ARBA" id="ARBA00023180"/>
    </source>
</evidence>
<dbReference type="InterPro" id="IPR030225">
    <property type="entry name" value="SCAP"/>
</dbReference>
<dbReference type="PANTHER" id="PTHR46378">
    <property type="entry name" value="STEROL REGULATORY ELEMENT-BINDING PROTEIN CLEAVAGE-ACTIVATING PROTEIN"/>
    <property type="match status" value="1"/>
</dbReference>
<protein>
    <recommendedName>
        <fullName evidence="9">WD_REPEATS_REGION domain-containing protein</fullName>
    </recommendedName>
</protein>
<feature type="signal peptide" evidence="7">
    <location>
        <begin position="1"/>
        <end position="18"/>
    </location>
</feature>
<accession>A0A3P7IU74</accession>
<dbReference type="InterPro" id="IPR015943">
    <property type="entry name" value="WD40/YVTN_repeat-like_dom_sf"/>
</dbReference>
<keyword evidence="5" id="KW-0472">Membrane</keyword>
<dbReference type="GO" id="GO:0005789">
    <property type="term" value="C:endoplasmic reticulum membrane"/>
    <property type="evidence" value="ECO:0007669"/>
    <property type="project" value="UniProtKB-SubCell"/>
</dbReference>
<dbReference type="EMBL" id="UYWY01027264">
    <property type="protein sequence ID" value="VDM50978.1"/>
    <property type="molecule type" value="Genomic_DNA"/>
</dbReference>
<dbReference type="AlphaFoldDB" id="A0A3P7IU74"/>
<evidence type="ECO:0000256" key="3">
    <source>
        <dbReference type="ARBA" id="ARBA00022824"/>
    </source>
</evidence>
<evidence type="ECO:0000313" key="8">
    <source>
        <dbReference type="EMBL" id="VDM50978.1"/>
    </source>
</evidence>
<keyword evidence="7" id="KW-0732">Signal</keyword>
<evidence type="ECO:0000256" key="7">
    <source>
        <dbReference type="SAM" id="SignalP"/>
    </source>
</evidence>